<name>A0A6J7I3H2_9ZZZZ</name>
<gene>
    <name evidence="1" type="ORF">UFOPK3610_01634</name>
</gene>
<proteinExistence type="predicted"/>
<dbReference type="EMBL" id="CAFBMR010000092">
    <property type="protein sequence ID" value="CAB4925147.1"/>
    <property type="molecule type" value="Genomic_DNA"/>
</dbReference>
<sequence>MDVDAVDVDAVLRIGVERRFCRTPVVVIAPVVAEIAKVVDVGAVVPARALDLPRPAGAR</sequence>
<reference evidence="1" key="1">
    <citation type="submission" date="2020-05" db="EMBL/GenBank/DDBJ databases">
        <authorList>
            <person name="Chiriac C."/>
            <person name="Salcher M."/>
            <person name="Ghai R."/>
            <person name="Kavagutti S V."/>
        </authorList>
    </citation>
    <scope>NUCLEOTIDE SEQUENCE</scope>
</reference>
<protein>
    <submittedName>
        <fullName evidence="1">Unannotated protein</fullName>
    </submittedName>
</protein>
<dbReference type="AlphaFoldDB" id="A0A6J7I3H2"/>
<organism evidence="1">
    <name type="scientific">freshwater metagenome</name>
    <dbReference type="NCBI Taxonomy" id="449393"/>
    <lineage>
        <taxon>unclassified sequences</taxon>
        <taxon>metagenomes</taxon>
        <taxon>ecological metagenomes</taxon>
    </lineage>
</organism>
<evidence type="ECO:0000313" key="1">
    <source>
        <dbReference type="EMBL" id="CAB4925147.1"/>
    </source>
</evidence>
<accession>A0A6J7I3H2</accession>